<name>A0A9P4S8D6_9PEZI</name>
<evidence type="ECO:0000256" key="2">
    <source>
        <dbReference type="SAM" id="SignalP"/>
    </source>
</evidence>
<accession>A0A9P4S8D6</accession>
<feature type="compositionally biased region" description="Basic and acidic residues" evidence="1">
    <location>
        <begin position="113"/>
        <end position="128"/>
    </location>
</feature>
<comment type="caution">
    <text evidence="3">The sequence shown here is derived from an EMBL/GenBank/DDBJ whole genome shotgun (WGS) entry which is preliminary data.</text>
</comment>
<evidence type="ECO:0000313" key="3">
    <source>
        <dbReference type="EMBL" id="KAF2837909.1"/>
    </source>
</evidence>
<organism evidence="3 4">
    <name type="scientific">Patellaria atrata CBS 101060</name>
    <dbReference type="NCBI Taxonomy" id="1346257"/>
    <lineage>
        <taxon>Eukaryota</taxon>
        <taxon>Fungi</taxon>
        <taxon>Dikarya</taxon>
        <taxon>Ascomycota</taxon>
        <taxon>Pezizomycotina</taxon>
        <taxon>Dothideomycetes</taxon>
        <taxon>Dothideomycetes incertae sedis</taxon>
        <taxon>Patellariales</taxon>
        <taxon>Patellariaceae</taxon>
        <taxon>Patellaria</taxon>
    </lineage>
</organism>
<evidence type="ECO:0000313" key="4">
    <source>
        <dbReference type="Proteomes" id="UP000799429"/>
    </source>
</evidence>
<protein>
    <submittedName>
        <fullName evidence="3">Uncharacterized protein</fullName>
    </submittedName>
</protein>
<dbReference type="EMBL" id="MU006098">
    <property type="protein sequence ID" value="KAF2837909.1"/>
    <property type="molecule type" value="Genomic_DNA"/>
</dbReference>
<keyword evidence="4" id="KW-1185">Reference proteome</keyword>
<feature type="chain" id="PRO_5040500009" evidence="2">
    <location>
        <begin position="19"/>
        <end position="216"/>
    </location>
</feature>
<evidence type="ECO:0000256" key="1">
    <source>
        <dbReference type="SAM" id="MobiDB-lite"/>
    </source>
</evidence>
<dbReference type="OrthoDB" id="5362269at2759"/>
<feature type="region of interest" description="Disordered" evidence="1">
    <location>
        <begin position="113"/>
        <end position="149"/>
    </location>
</feature>
<dbReference type="AlphaFoldDB" id="A0A9P4S8D6"/>
<gene>
    <name evidence="3" type="ORF">M501DRAFT_146015</name>
</gene>
<proteinExistence type="predicted"/>
<dbReference type="Proteomes" id="UP000799429">
    <property type="component" value="Unassembled WGS sequence"/>
</dbReference>
<feature type="signal peptide" evidence="2">
    <location>
        <begin position="1"/>
        <end position="18"/>
    </location>
</feature>
<sequence length="216" mass="22176">MRVSTLIPSFALVAFALAQSESLAPSPTESIGCEPHGDHWHCDGPAPTGDVVGTGSLAPSPTESIGCEPHGDHWHCDGPAVETTPVVIVITPSAIASATESVLTTTALATLTEHSHSEGEEDHEHTTHDEDEPMTGMPPPSPTESVGCEPHGDHWHCDGPAVTGPSTLLTTSTETDATATETEFAPPQVTTNAAAPFADGARYAAFAGLAGVALFV</sequence>
<keyword evidence="2" id="KW-0732">Signal</keyword>
<reference evidence="3" key="1">
    <citation type="journal article" date="2020" name="Stud. Mycol.">
        <title>101 Dothideomycetes genomes: a test case for predicting lifestyles and emergence of pathogens.</title>
        <authorList>
            <person name="Haridas S."/>
            <person name="Albert R."/>
            <person name="Binder M."/>
            <person name="Bloem J."/>
            <person name="Labutti K."/>
            <person name="Salamov A."/>
            <person name="Andreopoulos B."/>
            <person name="Baker S."/>
            <person name="Barry K."/>
            <person name="Bills G."/>
            <person name="Bluhm B."/>
            <person name="Cannon C."/>
            <person name="Castanera R."/>
            <person name="Culley D."/>
            <person name="Daum C."/>
            <person name="Ezra D."/>
            <person name="Gonzalez J."/>
            <person name="Henrissat B."/>
            <person name="Kuo A."/>
            <person name="Liang C."/>
            <person name="Lipzen A."/>
            <person name="Lutzoni F."/>
            <person name="Magnuson J."/>
            <person name="Mondo S."/>
            <person name="Nolan M."/>
            <person name="Ohm R."/>
            <person name="Pangilinan J."/>
            <person name="Park H.-J."/>
            <person name="Ramirez L."/>
            <person name="Alfaro M."/>
            <person name="Sun H."/>
            <person name="Tritt A."/>
            <person name="Yoshinaga Y."/>
            <person name="Zwiers L.-H."/>
            <person name="Turgeon B."/>
            <person name="Goodwin S."/>
            <person name="Spatafora J."/>
            <person name="Crous P."/>
            <person name="Grigoriev I."/>
        </authorList>
    </citation>
    <scope>NUCLEOTIDE SEQUENCE</scope>
    <source>
        <strain evidence="3">CBS 101060</strain>
    </source>
</reference>